<proteinExistence type="predicted"/>
<sequence length="101" mass="11393">MTTIGFIRHGITEWNMLGKAQGITDIPLNHIGKEEALALGNRLLKKGHWDFIISSDLSRAYETGKIIGDILNLPVCHDKRIREIDCGEIEGMTEEERICEC</sequence>
<gene>
    <name evidence="4" type="ORF">KHA97_13790</name>
</gene>
<evidence type="ECO:0000256" key="3">
    <source>
        <dbReference type="PIRSR" id="PIRSR613078-2"/>
    </source>
</evidence>
<feature type="binding site" evidence="3">
    <location>
        <position position="59"/>
    </location>
    <ligand>
        <name>substrate</name>
    </ligand>
</feature>
<dbReference type="RefSeq" id="WP_213125290.1">
    <property type="nucleotide sequence ID" value="NZ_JAGYPG010000002.1"/>
</dbReference>
<dbReference type="PANTHER" id="PTHR46517:SF1">
    <property type="entry name" value="FRUCTOSE-2,6-BISPHOSPHATASE TIGAR"/>
    <property type="match status" value="1"/>
</dbReference>
<dbReference type="InterPro" id="IPR013078">
    <property type="entry name" value="His_Pase_superF_clade-1"/>
</dbReference>
<dbReference type="EMBL" id="JAGYPG010000002">
    <property type="protein sequence ID" value="MBS4196134.1"/>
    <property type="molecule type" value="Genomic_DNA"/>
</dbReference>
<evidence type="ECO:0000313" key="4">
    <source>
        <dbReference type="EMBL" id="MBS4196134.1"/>
    </source>
</evidence>
<evidence type="ECO:0000256" key="2">
    <source>
        <dbReference type="PIRSR" id="PIRSR613078-1"/>
    </source>
</evidence>
<dbReference type="Gene3D" id="3.40.50.1240">
    <property type="entry name" value="Phosphoglycerate mutase-like"/>
    <property type="match status" value="1"/>
</dbReference>
<dbReference type="SUPFAM" id="SSF53254">
    <property type="entry name" value="Phosphoglycerate mutase-like"/>
    <property type="match status" value="1"/>
</dbReference>
<feature type="active site" description="Proton donor/acceptor" evidence="2">
    <location>
        <position position="83"/>
    </location>
</feature>
<accession>A0A942TGW2</accession>
<keyword evidence="5" id="KW-1185">Reference proteome</keyword>
<protein>
    <submittedName>
        <fullName evidence="4">Histidine phosphatase family protein</fullName>
    </submittedName>
</protein>
<organism evidence="4 5">
    <name type="scientific">Lederbergia citri</name>
    <dbReference type="NCBI Taxonomy" id="2833580"/>
    <lineage>
        <taxon>Bacteria</taxon>
        <taxon>Bacillati</taxon>
        <taxon>Bacillota</taxon>
        <taxon>Bacilli</taxon>
        <taxon>Bacillales</taxon>
        <taxon>Bacillaceae</taxon>
        <taxon>Lederbergia</taxon>
    </lineage>
</organism>
<evidence type="ECO:0000313" key="5">
    <source>
        <dbReference type="Proteomes" id="UP000681414"/>
    </source>
</evidence>
<evidence type="ECO:0000256" key="1">
    <source>
        <dbReference type="ARBA" id="ARBA00022801"/>
    </source>
</evidence>
<reference evidence="4 5" key="1">
    <citation type="submission" date="2021-05" db="EMBL/GenBank/DDBJ databases">
        <title>Novel Bacillus species.</title>
        <authorList>
            <person name="Liu G."/>
        </authorList>
    </citation>
    <scope>NUCLEOTIDE SEQUENCE [LARGE SCALE GENOMIC DNA]</scope>
    <source>
        <strain evidence="5">FJAT-49780</strain>
    </source>
</reference>
<dbReference type="GO" id="GO:0004331">
    <property type="term" value="F:fructose-2,6-bisphosphate 2-phosphatase activity"/>
    <property type="evidence" value="ECO:0007669"/>
    <property type="project" value="TreeGrafter"/>
</dbReference>
<dbReference type="AlphaFoldDB" id="A0A942TGW2"/>
<dbReference type="InterPro" id="IPR029033">
    <property type="entry name" value="His_PPase_superfam"/>
</dbReference>
<dbReference type="PIRSF" id="PIRSF000709">
    <property type="entry name" value="6PFK_2-Ptase"/>
    <property type="match status" value="1"/>
</dbReference>
<dbReference type="CDD" id="cd07067">
    <property type="entry name" value="HP_PGM_like"/>
    <property type="match status" value="1"/>
</dbReference>
<keyword evidence="1" id="KW-0378">Hydrolase</keyword>
<dbReference type="GO" id="GO:0045820">
    <property type="term" value="P:negative regulation of glycolytic process"/>
    <property type="evidence" value="ECO:0007669"/>
    <property type="project" value="TreeGrafter"/>
</dbReference>
<name>A0A942TGW2_9BACI</name>
<dbReference type="GO" id="GO:0043456">
    <property type="term" value="P:regulation of pentose-phosphate shunt"/>
    <property type="evidence" value="ECO:0007669"/>
    <property type="project" value="TreeGrafter"/>
</dbReference>
<dbReference type="Proteomes" id="UP000681414">
    <property type="component" value="Unassembled WGS sequence"/>
</dbReference>
<dbReference type="GO" id="GO:0005829">
    <property type="term" value="C:cytosol"/>
    <property type="evidence" value="ECO:0007669"/>
    <property type="project" value="TreeGrafter"/>
</dbReference>
<feature type="binding site" evidence="3">
    <location>
        <begin position="8"/>
        <end position="15"/>
    </location>
    <ligand>
        <name>substrate</name>
    </ligand>
</feature>
<feature type="active site" description="Tele-phosphohistidine intermediate" evidence="2">
    <location>
        <position position="9"/>
    </location>
</feature>
<dbReference type="Pfam" id="PF00300">
    <property type="entry name" value="His_Phos_1"/>
    <property type="match status" value="1"/>
</dbReference>
<dbReference type="InterPro" id="IPR051695">
    <property type="entry name" value="Phosphoglycerate_Mutase"/>
</dbReference>
<dbReference type="SMART" id="SM00855">
    <property type="entry name" value="PGAM"/>
    <property type="match status" value="1"/>
</dbReference>
<dbReference type="PANTHER" id="PTHR46517">
    <property type="entry name" value="FRUCTOSE-2,6-BISPHOSPHATASE TIGAR"/>
    <property type="match status" value="1"/>
</dbReference>
<comment type="caution">
    <text evidence="4">The sequence shown here is derived from an EMBL/GenBank/DDBJ whole genome shotgun (WGS) entry which is preliminary data.</text>
</comment>